<organism evidence="1 2">
    <name type="scientific">Nitrospira defluvii</name>
    <dbReference type="NCBI Taxonomy" id="330214"/>
    <lineage>
        <taxon>Bacteria</taxon>
        <taxon>Pseudomonadati</taxon>
        <taxon>Nitrospirota</taxon>
        <taxon>Nitrospiria</taxon>
        <taxon>Nitrospirales</taxon>
        <taxon>Nitrospiraceae</taxon>
        <taxon>Nitrospira</taxon>
    </lineage>
</organism>
<dbReference type="Proteomes" id="UP000675880">
    <property type="component" value="Unassembled WGS sequence"/>
</dbReference>
<dbReference type="EMBL" id="CAJNBJ010000016">
    <property type="protein sequence ID" value="CAE6759677.1"/>
    <property type="molecule type" value="Genomic_DNA"/>
</dbReference>
<protein>
    <submittedName>
        <fullName evidence="1">Uncharacterized protein</fullName>
    </submittedName>
</protein>
<sequence>MFHFLLFLPSCDALFGMARLTLAQPMLSVLGRTERALFRLYAQERAPRDAMVGCTR</sequence>
<evidence type="ECO:0000313" key="1">
    <source>
        <dbReference type="EMBL" id="CAE6759677.1"/>
    </source>
</evidence>
<comment type="caution">
    <text evidence="1">The sequence shown here is derived from an EMBL/GenBank/DDBJ whole genome shotgun (WGS) entry which is preliminary data.</text>
</comment>
<accession>A0ABN7LMX7</accession>
<proteinExistence type="predicted"/>
<reference evidence="1 2" key="1">
    <citation type="submission" date="2021-02" db="EMBL/GenBank/DDBJ databases">
        <authorList>
            <person name="Han P."/>
        </authorList>
    </citation>
    <scope>NUCLEOTIDE SEQUENCE [LARGE SCALE GENOMIC DNA]</scope>
    <source>
        <strain evidence="1">Candidatus Nitrospira sp. ZN2</strain>
    </source>
</reference>
<keyword evidence="2" id="KW-1185">Reference proteome</keyword>
<gene>
    <name evidence="1" type="ORF">NSPZN2_30581</name>
</gene>
<evidence type="ECO:0000313" key="2">
    <source>
        <dbReference type="Proteomes" id="UP000675880"/>
    </source>
</evidence>
<name>A0ABN7LMX7_9BACT</name>